<dbReference type="SMART" id="SM00248">
    <property type="entry name" value="ANK"/>
    <property type="match status" value="4"/>
</dbReference>
<feature type="repeat" description="ANK" evidence="3">
    <location>
        <begin position="223"/>
        <end position="255"/>
    </location>
</feature>
<protein>
    <submittedName>
        <fullName evidence="7">Ankyrin repeat domain-containing protein EMB506, chloroplastic</fullName>
    </submittedName>
</protein>
<accession>A0A438EFW9</accession>
<keyword evidence="2 3" id="KW-0040">ANK repeat</keyword>
<feature type="region of interest" description="Disordered" evidence="4">
    <location>
        <begin position="66"/>
        <end position="90"/>
    </location>
</feature>
<dbReference type="Gene3D" id="1.25.40.20">
    <property type="entry name" value="Ankyrin repeat-containing domain"/>
    <property type="match status" value="2"/>
</dbReference>
<feature type="compositionally biased region" description="Acidic residues" evidence="4">
    <location>
        <begin position="75"/>
        <end position="90"/>
    </location>
</feature>
<dbReference type="PANTHER" id="PTHR24203:SF76">
    <property type="entry name" value="ANKYRIN REPEAT DOMAIN-CONTAINING PROTEIN EMB506, CHLOROPLASTIC"/>
    <property type="match status" value="1"/>
</dbReference>
<dbReference type="GO" id="GO:0004523">
    <property type="term" value="F:RNA-DNA hybrid ribonuclease activity"/>
    <property type="evidence" value="ECO:0007669"/>
    <property type="project" value="InterPro"/>
</dbReference>
<gene>
    <name evidence="7" type="primary">EMB506_1</name>
    <name evidence="7" type="ORF">CK203_067229</name>
</gene>
<dbReference type="Pfam" id="PF12796">
    <property type="entry name" value="Ank_2"/>
    <property type="match status" value="1"/>
</dbReference>
<evidence type="ECO:0000256" key="4">
    <source>
        <dbReference type="SAM" id="MobiDB-lite"/>
    </source>
</evidence>
<evidence type="ECO:0000313" key="8">
    <source>
        <dbReference type="Proteomes" id="UP000288805"/>
    </source>
</evidence>
<evidence type="ECO:0000259" key="6">
    <source>
        <dbReference type="PROSITE" id="PS50879"/>
    </source>
</evidence>
<dbReference type="SUPFAM" id="SSF48403">
    <property type="entry name" value="Ankyrin repeat"/>
    <property type="match status" value="1"/>
</dbReference>
<dbReference type="PROSITE" id="PS50297">
    <property type="entry name" value="ANK_REP_REGION"/>
    <property type="match status" value="3"/>
</dbReference>
<dbReference type="Pfam" id="PF13456">
    <property type="entry name" value="RVT_3"/>
    <property type="match status" value="1"/>
</dbReference>
<feature type="repeat" description="ANK" evidence="3">
    <location>
        <begin position="190"/>
        <end position="222"/>
    </location>
</feature>
<proteinExistence type="predicted"/>
<dbReference type="InterPro" id="IPR043502">
    <property type="entry name" value="DNA/RNA_pol_sf"/>
</dbReference>
<dbReference type="PROSITE" id="PS50879">
    <property type="entry name" value="RNASE_H_1"/>
    <property type="match status" value="1"/>
</dbReference>
<evidence type="ECO:0000313" key="7">
    <source>
        <dbReference type="EMBL" id="RVW46609.1"/>
    </source>
</evidence>
<feature type="domain" description="Reverse transcriptase" evidence="5">
    <location>
        <begin position="496"/>
        <end position="839"/>
    </location>
</feature>
<feature type="repeat" description="ANK" evidence="3">
    <location>
        <begin position="256"/>
        <end position="288"/>
    </location>
</feature>
<dbReference type="InterPro" id="IPR002110">
    <property type="entry name" value="Ankyrin_rpt"/>
</dbReference>
<dbReference type="InterPro" id="IPR012337">
    <property type="entry name" value="RNaseH-like_sf"/>
</dbReference>
<dbReference type="Proteomes" id="UP000288805">
    <property type="component" value="Unassembled WGS sequence"/>
</dbReference>
<comment type="caution">
    <text evidence="7">The sequence shown here is derived from an EMBL/GenBank/DDBJ whole genome shotgun (WGS) entry which is preliminary data.</text>
</comment>
<reference evidence="7 8" key="1">
    <citation type="journal article" date="2018" name="PLoS Genet.">
        <title>Population sequencing reveals clonal diversity and ancestral inbreeding in the grapevine cultivar Chardonnay.</title>
        <authorList>
            <person name="Roach M.J."/>
            <person name="Johnson D.L."/>
            <person name="Bohlmann J."/>
            <person name="van Vuuren H.J."/>
            <person name="Jones S.J."/>
            <person name="Pretorius I.S."/>
            <person name="Schmidt S.A."/>
            <person name="Borneman A.R."/>
        </authorList>
    </citation>
    <scope>NUCLEOTIDE SEQUENCE [LARGE SCALE GENOMIC DNA]</scope>
    <source>
        <strain evidence="8">cv. Chardonnay</strain>
        <tissue evidence="7">Leaf</tissue>
    </source>
</reference>
<dbReference type="Pfam" id="PF13637">
    <property type="entry name" value="Ank_4"/>
    <property type="match status" value="1"/>
</dbReference>
<evidence type="ECO:0000256" key="2">
    <source>
        <dbReference type="ARBA" id="ARBA00023043"/>
    </source>
</evidence>
<dbReference type="PANTHER" id="PTHR24203">
    <property type="entry name" value="ANKYRIN REPEAT FAMILY PROTEIN"/>
    <property type="match status" value="1"/>
</dbReference>
<feature type="domain" description="RNase H type-1" evidence="6">
    <location>
        <begin position="1284"/>
        <end position="1413"/>
    </location>
</feature>
<evidence type="ECO:0000259" key="5">
    <source>
        <dbReference type="PROSITE" id="PS50878"/>
    </source>
</evidence>
<dbReference type="InterPro" id="IPR036770">
    <property type="entry name" value="Ankyrin_rpt-contain_sf"/>
</dbReference>
<dbReference type="SUPFAM" id="SSF56672">
    <property type="entry name" value="DNA/RNA polymerases"/>
    <property type="match status" value="1"/>
</dbReference>
<dbReference type="CDD" id="cd09279">
    <property type="entry name" value="RNase_HI_like"/>
    <property type="match status" value="1"/>
</dbReference>
<dbReference type="EMBL" id="QGNW01001302">
    <property type="protein sequence ID" value="RVW46609.1"/>
    <property type="molecule type" value="Genomic_DNA"/>
</dbReference>
<dbReference type="GO" id="GO:0003676">
    <property type="term" value="F:nucleic acid binding"/>
    <property type="evidence" value="ECO:0007669"/>
    <property type="project" value="InterPro"/>
</dbReference>
<evidence type="ECO:0000256" key="3">
    <source>
        <dbReference type="PROSITE-ProRule" id="PRU00023"/>
    </source>
</evidence>
<dbReference type="Gene3D" id="3.30.420.10">
    <property type="entry name" value="Ribonuclease H-like superfamily/Ribonuclease H"/>
    <property type="match status" value="1"/>
</dbReference>
<evidence type="ECO:0000256" key="1">
    <source>
        <dbReference type="ARBA" id="ARBA00022737"/>
    </source>
</evidence>
<organism evidence="7 8">
    <name type="scientific">Vitis vinifera</name>
    <name type="common">Grape</name>
    <dbReference type="NCBI Taxonomy" id="29760"/>
    <lineage>
        <taxon>Eukaryota</taxon>
        <taxon>Viridiplantae</taxon>
        <taxon>Streptophyta</taxon>
        <taxon>Embryophyta</taxon>
        <taxon>Tracheophyta</taxon>
        <taxon>Spermatophyta</taxon>
        <taxon>Magnoliopsida</taxon>
        <taxon>eudicotyledons</taxon>
        <taxon>Gunneridae</taxon>
        <taxon>Pentapetalae</taxon>
        <taxon>rosids</taxon>
        <taxon>Vitales</taxon>
        <taxon>Vitaceae</taxon>
        <taxon>Viteae</taxon>
        <taxon>Vitis</taxon>
    </lineage>
</organism>
<dbReference type="PROSITE" id="PS50088">
    <property type="entry name" value="ANK_REPEAT"/>
    <property type="match status" value="4"/>
</dbReference>
<dbReference type="InterPro" id="IPR000477">
    <property type="entry name" value="RT_dom"/>
</dbReference>
<dbReference type="InterPro" id="IPR036397">
    <property type="entry name" value="RNaseH_sf"/>
</dbReference>
<sequence length="1413" mass="157652">MVSCATVPSPLSRCFPFSVVATTAAAPTKLFTEFSTPRRNHFCFPHVVECLKVRICGVDRNRVSSLQPRTRAWEDPDDGSGSEYDDEDEEMEEYDLDFESDWEEEKDASATVTGVNKSTARKYEADLVEEVVQLLGPEERQILQQNAAPNLEKISTAKWSPLHTLALSGQIHSMDKLLANGLDIDNVDKDGLTALHRAIIGKKEAVISHLLRKGANPHVRDRDGATPLHYAVQVGAMQTVKLLIKYNVDINAADNEGWTPLHIAIQSRNRIIAKRLLVNGADKTRRNQDGKTPLDLSLCYGKDFKSYELANLYDSPLLHGIIGPLSDVNNPLETGDMYSGIITRRSMLGCEIQVVVILVGNCMRGMIVIFGCAKLSVIDQATAFCNRKEETVKLRIPPFSKILHRVSGLQSWFWIIMEEEKDAFYVVRKGDIVGLYKSFSECQAQAGFSVNVFYLLSYFQMLILVSLARSLGQGGPCKISWIEQNYNAFDGVASLRLLQSGLFKRSFNATFIVLIPKKGGAENLRGFCPISLMGNLYKLLAKVLANRLKRVVGRVVQTPDMLLWRGLEKPFLEEEVFGALSGFCGEKASGLDGFSMAFWQFSWDFVKEEKWEVEDLKNFRPISLVGGLYKWLAKMLANRMMRVLAKVILMSQNAFLLHCIVVKVLWEIVLALTAVLEKMGFGERWRRWIKWCSSTASFSVMVNGSPTGVFQSSRGFRQGDPLSSYLFVVVMEAFSCMLKRAVSGGFLSPCSVRGKRGEGVQVSHSLFVDDMLIFCEAKEEQLTYLCWLLMWFETISRLRVNVEKSELILVGRVGNVEELADEFRYKVGRLPSTYLGMPLGAPSKAAAAWDGIEERLRKRLAMWKRQYISKGGRITFIRKKKRGLGVKSLGTFNRALLGKWVWSFAIERKTLWNKVIKRKYGDERGRWSSCEAREAYGIGLWKAISKMGHIGKEGGSCSTRFNRPFNDWELEEVERLFCCLDGKKVSMDEVDIFKGWGFFAQIKFLCLKGFVEKSSNLGPFAKEGKAMEGGSIQGFLASGRCGVGRVVSHLLFTDDTLIFSESNKEHLEALSWTFMWRFGVGGRGSMTGMALGWEWQDGEVVEVGCWNLVFTRQINDWELGEVEGLLRRLQRQIIKRVQDVMVWRLLKEGTFLVKSFYSSLVGCYLKGFPISMVCDPSVSVYKGYCLPKDAEVFLASHGLKNASYVINAADVKGDIFGKLQACPFQQPGSSKGTSSQDLPQKRLHEAIESINFQGAVGPKSISTNCQRKHSRLENCIEAQAMSSNCHSWLLQFDGASKGNPGQAGAGAVLRADDGSAVIHLREGVGIATNNVAEYRALILGMKYALKKGIKRIRARGDSQLVSLLGLKGGTSHIPAPTSYHLNQALVATNNGSFGSLSPLFHQASVVKIGLVHG</sequence>
<dbReference type="Pfam" id="PF00078">
    <property type="entry name" value="RVT_1"/>
    <property type="match status" value="1"/>
</dbReference>
<name>A0A438EFW9_VITVI</name>
<dbReference type="PROSITE" id="PS50878">
    <property type="entry name" value="RT_POL"/>
    <property type="match status" value="1"/>
</dbReference>
<dbReference type="InterPro" id="IPR002156">
    <property type="entry name" value="RNaseH_domain"/>
</dbReference>
<feature type="repeat" description="ANK" evidence="3">
    <location>
        <begin position="157"/>
        <end position="189"/>
    </location>
</feature>
<dbReference type="CDD" id="cd01650">
    <property type="entry name" value="RT_nLTR_like"/>
    <property type="match status" value="1"/>
</dbReference>
<keyword evidence="1" id="KW-0677">Repeat</keyword>
<dbReference type="SUPFAM" id="SSF53098">
    <property type="entry name" value="Ribonuclease H-like"/>
    <property type="match status" value="1"/>
</dbReference>